<feature type="domain" description="Response regulatory" evidence="8">
    <location>
        <begin position="9"/>
        <end position="125"/>
    </location>
</feature>
<evidence type="ECO:0000256" key="1">
    <source>
        <dbReference type="ARBA" id="ARBA00022490"/>
    </source>
</evidence>
<dbReference type="Proteomes" id="UP000034883">
    <property type="component" value="Chromosome"/>
</dbReference>
<feature type="active site" evidence="5 6">
    <location>
        <position position="167"/>
    </location>
</feature>
<dbReference type="PIRSF" id="PIRSF000876">
    <property type="entry name" value="RR_chemtxs_CheB"/>
    <property type="match status" value="1"/>
</dbReference>
<evidence type="ECO:0000256" key="6">
    <source>
        <dbReference type="PROSITE-ProRule" id="PRU00050"/>
    </source>
</evidence>
<dbReference type="EC" id="3.5.1.44" evidence="5"/>
<dbReference type="Gene3D" id="3.40.50.2300">
    <property type="match status" value="1"/>
</dbReference>
<dbReference type="Pfam" id="PF00072">
    <property type="entry name" value="Response_reg"/>
    <property type="match status" value="1"/>
</dbReference>
<comment type="catalytic activity">
    <reaction evidence="4 5">
        <text>[protein]-L-glutamate 5-O-methyl ester + H2O = L-glutamyl-[protein] + methanol + H(+)</text>
        <dbReference type="Rhea" id="RHEA:23236"/>
        <dbReference type="Rhea" id="RHEA-COMP:10208"/>
        <dbReference type="Rhea" id="RHEA-COMP:10311"/>
        <dbReference type="ChEBI" id="CHEBI:15377"/>
        <dbReference type="ChEBI" id="CHEBI:15378"/>
        <dbReference type="ChEBI" id="CHEBI:17790"/>
        <dbReference type="ChEBI" id="CHEBI:29973"/>
        <dbReference type="ChEBI" id="CHEBI:82795"/>
        <dbReference type="EC" id="3.1.1.61"/>
    </reaction>
</comment>
<dbReference type="PANTHER" id="PTHR42872:SF6">
    <property type="entry name" value="PROTEIN-GLUTAMATE METHYLESTERASE_PROTEIN-GLUTAMINE GLUTAMINASE"/>
    <property type="match status" value="1"/>
</dbReference>
<dbReference type="SUPFAM" id="SSF52738">
    <property type="entry name" value="Methylesterase CheB, C-terminal domain"/>
    <property type="match status" value="1"/>
</dbReference>
<evidence type="ECO:0000256" key="2">
    <source>
        <dbReference type="ARBA" id="ARBA00022500"/>
    </source>
</evidence>
<dbReference type="STRING" id="927083.DB32_004508"/>
<keyword evidence="2 5" id="KW-0145">Chemotaxis</keyword>
<evidence type="ECO:0000256" key="7">
    <source>
        <dbReference type="PROSITE-ProRule" id="PRU00169"/>
    </source>
</evidence>
<dbReference type="RefSeq" id="WP_053234629.1">
    <property type="nucleotide sequence ID" value="NZ_CP011125.1"/>
</dbReference>
<dbReference type="SMART" id="SM00448">
    <property type="entry name" value="REC"/>
    <property type="match status" value="1"/>
</dbReference>
<dbReference type="GO" id="GO:0000156">
    <property type="term" value="F:phosphorelay response regulator activity"/>
    <property type="evidence" value="ECO:0007669"/>
    <property type="project" value="InterPro"/>
</dbReference>
<comment type="catalytic activity">
    <reaction evidence="5">
        <text>L-glutaminyl-[protein] + H2O = L-glutamyl-[protein] + NH4(+)</text>
        <dbReference type="Rhea" id="RHEA:16441"/>
        <dbReference type="Rhea" id="RHEA-COMP:10207"/>
        <dbReference type="Rhea" id="RHEA-COMP:10208"/>
        <dbReference type="ChEBI" id="CHEBI:15377"/>
        <dbReference type="ChEBI" id="CHEBI:28938"/>
        <dbReference type="ChEBI" id="CHEBI:29973"/>
        <dbReference type="ChEBI" id="CHEBI:30011"/>
        <dbReference type="EC" id="3.5.1.44"/>
    </reaction>
</comment>
<dbReference type="GO" id="GO:0008984">
    <property type="term" value="F:protein-glutamate methylesterase activity"/>
    <property type="evidence" value="ECO:0007669"/>
    <property type="project" value="UniProtKB-UniRule"/>
</dbReference>
<keyword evidence="11" id="KW-1185">Reference proteome</keyword>
<name>A0A0F6SFQ6_9BACT</name>
<dbReference type="PROSITE" id="PS50110">
    <property type="entry name" value="RESPONSE_REGULATORY"/>
    <property type="match status" value="1"/>
</dbReference>
<dbReference type="HAMAP" id="MF_00099">
    <property type="entry name" value="CheB_chemtxs"/>
    <property type="match status" value="1"/>
</dbReference>
<comment type="subcellular location">
    <subcellularLocation>
        <location evidence="5">Cytoplasm</location>
    </subcellularLocation>
</comment>
<evidence type="ECO:0000256" key="3">
    <source>
        <dbReference type="ARBA" id="ARBA00022801"/>
    </source>
</evidence>
<keyword evidence="1 5" id="KW-0963">Cytoplasm</keyword>
<dbReference type="GO" id="GO:0005737">
    <property type="term" value="C:cytoplasm"/>
    <property type="evidence" value="ECO:0007669"/>
    <property type="project" value="UniProtKB-SubCell"/>
</dbReference>
<accession>A0A0F6SFQ6</accession>
<reference evidence="10" key="1">
    <citation type="submission" date="2015-03" db="EMBL/GenBank/DDBJ databases">
        <title>Genome assembly of Sandaracinus amylolyticus DSM 53668.</title>
        <authorList>
            <person name="Sharma G."/>
            <person name="Subramanian S."/>
        </authorList>
    </citation>
    <scope>NUCLEOTIDE SEQUENCE [LARGE SCALE GENOMIC DNA]</scope>
    <source>
        <strain evidence="10">DSM 53668</strain>
    </source>
</reference>
<dbReference type="PANTHER" id="PTHR42872">
    <property type="entry name" value="PROTEIN-GLUTAMATE METHYLESTERASE/PROTEIN-GLUTAMINE GLUTAMINASE"/>
    <property type="match status" value="1"/>
</dbReference>
<evidence type="ECO:0000313" key="10">
    <source>
        <dbReference type="EMBL" id="AKF07359.1"/>
    </source>
</evidence>
<comment type="function">
    <text evidence="5">Involved in chemotaxis. Part of a chemotaxis signal transduction system that modulates chemotaxis in response to various stimuli. Catalyzes the demethylation of specific methylglutamate residues introduced into the chemoreceptors (methyl-accepting chemotaxis proteins or MCP) by CheR. Also mediates the irreversible deamidation of specific glutamine residues to glutamic acid.</text>
</comment>
<dbReference type="GO" id="GO:0050568">
    <property type="term" value="F:protein-glutamine glutaminase activity"/>
    <property type="evidence" value="ECO:0007669"/>
    <property type="project" value="UniProtKB-UniRule"/>
</dbReference>
<sequence length="349" mass="36278">MSAPHRKVRVLVCDDSAFARKVLRDVLSRSDRIEVVDAARDGIDALEKIATLRPDVITLDLVMPNLDGLGVLAAMPAVDAPRVVVVSSSASESDLVVRALELGAITTIEKPTALATERLYELAGAVERAVLLAAEAKVHPAATATPVTPIVVAPQAARTKLLVLGASTGGPRAITRVLSALPASFPVPIAVVLHMPVGYTEAFAARVDEASPLEVLEARDGLELVPGRVVVARAGMHLSIVREDERVVCALDVLPLETPHRPAVDVLFRSAAKVFGADVLGVVLTGMGNDGLAGARDLVAANAQVIVEDASTCVVYGMPRSVAEAGLAAAEVPIDAMAAEIVARVAQEP</sequence>
<dbReference type="EC" id="3.1.1.61" evidence="5"/>
<feature type="modified residue" description="4-aspartylphosphate" evidence="5 7">
    <location>
        <position position="60"/>
    </location>
</feature>
<dbReference type="CDD" id="cd17541">
    <property type="entry name" value="REC_CheB-like"/>
    <property type="match status" value="1"/>
</dbReference>
<evidence type="ECO:0000256" key="4">
    <source>
        <dbReference type="ARBA" id="ARBA00048267"/>
    </source>
</evidence>
<keyword evidence="5 7" id="KW-0597">Phosphoprotein</keyword>
<protein>
    <recommendedName>
        <fullName evidence="5">Protein-glutamate methylesterase/protein-glutamine glutaminase</fullName>
        <ecNumber evidence="5">3.1.1.61</ecNumber>
        <ecNumber evidence="5">3.5.1.44</ecNumber>
    </recommendedName>
</protein>
<dbReference type="InterPro" id="IPR008248">
    <property type="entry name" value="CheB-like"/>
</dbReference>
<organism evidence="10 11">
    <name type="scientific">Sandaracinus amylolyticus</name>
    <dbReference type="NCBI Taxonomy" id="927083"/>
    <lineage>
        <taxon>Bacteria</taxon>
        <taxon>Pseudomonadati</taxon>
        <taxon>Myxococcota</taxon>
        <taxon>Polyangia</taxon>
        <taxon>Polyangiales</taxon>
        <taxon>Sandaracinaceae</taxon>
        <taxon>Sandaracinus</taxon>
    </lineage>
</organism>
<dbReference type="SUPFAM" id="SSF52172">
    <property type="entry name" value="CheY-like"/>
    <property type="match status" value="1"/>
</dbReference>
<comment type="PTM">
    <text evidence="5">Phosphorylated by CheA. Phosphorylation of the N-terminal regulatory domain activates the methylesterase activity.</text>
</comment>
<keyword evidence="3 5" id="KW-0378">Hydrolase</keyword>
<proteinExistence type="inferred from homology"/>
<feature type="active site" evidence="5 6">
    <location>
        <position position="290"/>
    </location>
</feature>
<dbReference type="KEGG" id="samy:DB32_004508"/>
<feature type="domain" description="CheB-type methylesterase" evidence="9">
    <location>
        <begin position="154"/>
        <end position="348"/>
    </location>
</feature>
<feature type="active site" evidence="5 6">
    <location>
        <position position="194"/>
    </location>
</feature>
<dbReference type="InterPro" id="IPR035909">
    <property type="entry name" value="CheB_C"/>
</dbReference>
<dbReference type="InterPro" id="IPR001789">
    <property type="entry name" value="Sig_transdc_resp-reg_receiver"/>
</dbReference>
<gene>
    <name evidence="5" type="primary">cheB</name>
    <name evidence="10" type="ORF">DB32_004508</name>
</gene>
<dbReference type="EMBL" id="CP011125">
    <property type="protein sequence ID" value="AKF07359.1"/>
    <property type="molecule type" value="Genomic_DNA"/>
</dbReference>
<dbReference type="Gene3D" id="3.40.50.180">
    <property type="entry name" value="Methylesterase CheB, C-terminal domain"/>
    <property type="match status" value="1"/>
</dbReference>
<dbReference type="InterPro" id="IPR011006">
    <property type="entry name" value="CheY-like_superfamily"/>
</dbReference>
<dbReference type="OrthoDB" id="9793421at2"/>
<dbReference type="AlphaFoldDB" id="A0A0F6SFQ6"/>
<comment type="similarity">
    <text evidence="5">Belongs to the CheB family.</text>
</comment>
<dbReference type="GO" id="GO:0006935">
    <property type="term" value="P:chemotaxis"/>
    <property type="evidence" value="ECO:0007669"/>
    <property type="project" value="UniProtKB-UniRule"/>
</dbReference>
<dbReference type="Pfam" id="PF01339">
    <property type="entry name" value="CheB_methylest"/>
    <property type="match status" value="1"/>
</dbReference>
<evidence type="ECO:0000259" key="8">
    <source>
        <dbReference type="PROSITE" id="PS50110"/>
    </source>
</evidence>
<dbReference type="CDD" id="cd16432">
    <property type="entry name" value="CheB_Rec"/>
    <property type="match status" value="1"/>
</dbReference>
<evidence type="ECO:0000256" key="5">
    <source>
        <dbReference type="HAMAP-Rule" id="MF_00099"/>
    </source>
</evidence>
<dbReference type="NCBIfam" id="NF001965">
    <property type="entry name" value="PRK00742.1"/>
    <property type="match status" value="1"/>
</dbReference>
<evidence type="ECO:0000259" key="9">
    <source>
        <dbReference type="PROSITE" id="PS50122"/>
    </source>
</evidence>
<comment type="domain">
    <text evidence="5">Contains a C-terminal catalytic domain, and an N-terminal region which modulates catalytic activity.</text>
</comment>
<dbReference type="PROSITE" id="PS50122">
    <property type="entry name" value="CHEB"/>
    <property type="match status" value="1"/>
</dbReference>
<evidence type="ECO:0000313" key="11">
    <source>
        <dbReference type="Proteomes" id="UP000034883"/>
    </source>
</evidence>
<dbReference type="InterPro" id="IPR000673">
    <property type="entry name" value="Sig_transdc_resp-reg_Me-estase"/>
</dbReference>